<evidence type="ECO:0000256" key="2">
    <source>
        <dbReference type="ARBA" id="ARBA00008848"/>
    </source>
</evidence>
<keyword evidence="3" id="KW-0963">Cytoplasm</keyword>
<dbReference type="GO" id="GO:0007021">
    <property type="term" value="P:tubulin complex assembly"/>
    <property type="evidence" value="ECO:0007669"/>
    <property type="project" value="TreeGrafter"/>
</dbReference>
<proteinExistence type="inferred from homology"/>
<dbReference type="GO" id="GO:0015631">
    <property type="term" value="F:tubulin binding"/>
    <property type="evidence" value="ECO:0007669"/>
    <property type="project" value="InterPro"/>
</dbReference>
<dbReference type="Gene3D" id="2.30.30.190">
    <property type="entry name" value="CAP Gly-rich-like domain"/>
    <property type="match status" value="1"/>
</dbReference>
<dbReference type="InterPro" id="IPR016098">
    <property type="entry name" value="CAP/MinC_C"/>
</dbReference>
<evidence type="ECO:0000313" key="9">
    <source>
        <dbReference type="EMBL" id="ETW02153.1"/>
    </source>
</evidence>
<dbReference type="Gene3D" id="1.20.58.1250">
    <property type="entry name" value="Tubulin Binding Cofactor C, N-terminal domain"/>
    <property type="match status" value="1"/>
</dbReference>
<evidence type="ECO:0000256" key="6">
    <source>
        <dbReference type="ARBA" id="ARBA00026055"/>
    </source>
</evidence>
<accession>A0A024U948</accession>
<dbReference type="PANTHER" id="PTHR15139">
    <property type="entry name" value="TUBULIN FOLDING COFACTOR C"/>
    <property type="match status" value="1"/>
</dbReference>
<dbReference type="InterPro" id="IPR000938">
    <property type="entry name" value="CAP-Gly_domain"/>
</dbReference>
<reference evidence="9" key="1">
    <citation type="submission" date="2013-12" db="EMBL/GenBank/DDBJ databases">
        <title>The Genome Sequence of Aphanomyces invadans NJM9701.</title>
        <authorList>
            <consortium name="The Broad Institute Genomics Platform"/>
            <person name="Russ C."/>
            <person name="Tyler B."/>
            <person name="van West P."/>
            <person name="Dieguez-Uribeondo J."/>
            <person name="Young S.K."/>
            <person name="Zeng Q."/>
            <person name="Gargeya S."/>
            <person name="Fitzgerald M."/>
            <person name="Abouelleil A."/>
            <person name="Alvarado L."/>
            <person name="Chapman S.B."/>
            <person name="Gainer-Dewar J."/>
            <person name="Goldberg J."/>
            <person name="Griggs A."/>
            <person name="Gujja S."/>
            <person name="Hansen M."/>
            <person name="Howarth C."/>
            <person name="Imamovic A."/>
            <person name="Ireland A."/>
            <person name="Larimer J."/>
            <person name="McCowan C."/>
            <person name="Murphy C."/>
            <person name="Pearson M."/>
            <person name="Poon T.W."/>
            <person name="Priest M."/>
            <person name="Roberts A."/>
            <person name="Saif S."/>
            <person name="Shea T."/>
            <person name="Sykes S."/>
            <person name="Wortman J."/>
            <person name="Nusbaum C."/>
            <person name="Birren B."/>
        </authorList>
    </citation>
    <scope>NUCLEOTIDE SEQUENCE [LARGE SCALE GENOMIC DNA]</scope>
    <source>
        <strain evidence="9">NJM9701</strain>
    </source>
</reference>
<evidence type="ECO:0000259" key="7">
    <source>
        <dbReference type="PROSITE" id="PS50245"/>
    </source>
</evidence>
<dbReference type="GO" id="GO:0007023">
    <property type="term" value="P:post-chaperonin tubulin folding pathway"/>
    <property type="evidence" value="ECO:0007669"/>
    <property type="project" value="InterPro"/>
</dbReference>
<name>A0A024U948_9STRA</name>
<dbReference type="AlphaFoldDB" id="A0A024U948"/>
<dbReference type="Pfam" id="PF07986">
    <property type="entry name" value="TBCC"/>
    <property type="match status" value="1"/>
</dbReference>
<evidence type="ECO:0000256" key="4">
    <source>
        <dbReference type="ARBA" id="ARBA00022990"/>
    </source>
</evidence>
<dbReference type="Pfam" id="PF16752">
    <property type="entry name" value="TBCC_N"/>
    <property type="match status" value="1"/>
</dbReference>
<dbReference type="SUPFAM" id="SSF74924">
    <property type="entry name" value="Cap-Gly domain"/>
    <property type="match status" value="1"/>
</dbReference>
<dbReference type="InterPro" id="IPR036859">
    <property type="entry name" value="CAP-Gly_dom_sf"/>
</dbReference>
<dbReference type="Gene3D" id="2.160.20.70">
    <property type="match status" value="1"/>
</dbReference>
<dbReference type="InterPro" id="IPR012945">
    <property type="entry name" value="Tubulin-bd_cofactor_C_dom"/>
</dbReference>
<evidence type="ECO:0000256" key="1">
    <source>
        <dbReference type="ARBA" id="ARBA00004496"/>
    </source>
</evidence>
<evidence type="ECO:0000259" key="8">
    <source>
        <dbReference type="PROSITE" id="PS51329"/>
    </source>
</evidence>
<dbReference type="PROSITE" id="PS51329">
    <property type="entry name" value="C_CAP_COFACTOR_C"/>
    <property type="match status" value="1"/>
</dbReference>
<dbReference type="VEuPathDB" id="FungiDB:H310_05726"/>
<dbReference type="GeneID" id="20082776"/>
<sequence>MDLQVGQRCEISGKRRGEIAYIGAVQGIPPGEWVGVRLDMPFGKNDGSQGSQRYFDCKPLHGVFVRPDSVNVSGEFPPFLVVHDDVSLEEKVRLVEDARAAQREQTSQRQKAQVSTTSGTSRAEAVDAFWSEFSEKEANVWRTLDTIEGSSTNVSSALDALCTHTHALRDLAAAATLYLPPYDIRATQALTQRLMQAIEAKRTALAPRKKFTFKARAKLKTAGGIPLPPPPQPLVPFAPSNPAHDHELEYADQAHAVLHITAADSPDLSLARLSHCIVVIRVPTSAVRGTELSHCTIYTGPIHGSLWLENCSNCTFVVACRQLRVHHTTSSSFYLRVKSHPIIEDCATLGFTSYALQYDGLAAQLDSADLATDTGLWAQVHDFKWLRQTPSPHWRVLDDRERVHGVDPKVASLVSLESN</sequence>
<dbReference type="InterPro" id="IPR017901">
    <property type="entry name" value="C-CAP_CF_C-like"/>
</dbReference>
<protein>
    <submittedName>
        <fullName evidence="9">Uncharacterized protein</fullName>
    </submittedName>
</protein>
<feature type="domain" description="CAP-Gly" evidence="7">
    <location>
        <begin position="30"/>
        <end position="66"/>
    </location>
</feature>
<dbReference type="InterPro" id="IPR038397">
    <property type="entry name" value="TBCC_N_sf"/>
</dbReference>
<dbReference type="SMART" id="SM00673">
    <property type="entry name" value="CARP"/>
    <property type="match status" value="1"/>
</dbReference>
<dbReference type="InterPro" id="IPR006599">
    <property type="entry name" value="CARP_motif"/>
</dbReference>
<keyword evidence="4" id="KW-0007">Acetylation</keyword>
<comment type="similarity">
    <text evidence="2">Belongs to the TBCC family.</text>
</comment>
<dbReference type="OrthoDB" id="194775at2759"/>
<dbReference type="eggNOG" id="KOG3206">
    <property type="taxonomic scope" value="Eukaryota"/>
</dbReference>
<organism evidence="9">
    <name type="scientific">Aphanomyces invadans</name>
    <dbReference type="NCBI Taxonomy" id="157072"/>
    <lineage>
        <taxon>Eukaryota</taxon>
        <taxon>Sar</taxon>
        <taxon>Stramenopiles</taxon>
        <taxon>Oomycota</taxon>
        <taxon>Saprolegniomycetes</taxon>
        <taxon>Saprolegniales</taxon>
        <taxon>Verrucalvaceae</taxon>
        <taxon>Aphanomyces</taxon>
    </lineage>
</organism>
<dbReference type="PANTHER" id="PTHR15139:SF0">
    <property type="entry name" value="TUBULIN-SPECIFIC CHAPERONE C"/>
    <property type="match status" value="1"/>
</dbReference>
<dbReference type="PROSITE" id="PS50245">
    <property type="entry name" value="CAP_GLY_2"/>
    <property type="match status" value="1"/>
</dbReference>
<dbReference type="Pfam" id="PF01302">
    <property type="entry name" value="CAP_GLY"/>
    <property type="match status" value="1"/>
</dbReference>
<evidence type="ECO:0000256" key="5">
    <source>
        <dbReference type="ARBA" id="ARBA00023186"/>
    </source>
</evidence>
<keyword evidence="5" id="KW-0143">Chaperone</keyword>
<dbReference type="STRING" id="157072.A0A024U948"/>
<dbReference type="SMART" id="SM01052">
    <property type="entry name" value="CAP_GLY"/>
    <property type="match status" value="1"/>
</dbReference>
<feature type="domain" description="C-CAP/cofactor C-like" evidence="8">
    <location>
        <begin position="229"/>
        <end position="385"/>
    </location>
</feature>
<dbReference type="InterPro" id="IPR027684">
    <property type="entry name" value="TBCC"/>
</dbReference>
<dbReference type="eggNOG" id="KOG2512">
    <property type="taxonomic scope" value="Eukaryota"/>
</dbReference>
<dbReference type="RefSeq" id="XP_008868758.1">
    <property type="nucleotide sequence ID" value="XM_008870536.1"/>
</dbReference>
<dbReference type="InterPro" id="IPR031925">
    <property type="entry name" value="TBCC_N"/>
</dbReference>
<comment type="subcellular location">
    <subcellularLocation>
        <location evidence="1">Cytoplasm</location>
    </subcellularLocation>
</comment>
<dbReference type="GO" id="GO:0005737">
    <property type="term" value="C:cytoplasm"/>
    <property type="evidence" value="ECO:0007669"/>
    <property type="project" value="UniProtKB-SubCell"/>
</dbReference>
<evidence type="ECO:0000256" key="3">
    <source>
        <dbReference type="ARBA" id="ARBA00022490"/>
    </source>
</evidence>
<comment type="subunit">
    <text evidence="6">Supercomplex made of cofactors A to E. Cofactors A and D function by capturing and stabilizing tubulin in a quasi-native conformation. Cofactor E binds to the cofactor D-tubulin complex; interaction with cofactor C then causes the release of tubulin polypeptides that are committed to the native state.</text>
</comment>
<gene>
    <name evidence="9" type="ORF">H310_05726</name>
</gene>
<dbReference type="EMBL" id="KI913961">
    <property type="protein sequence ID" value="ETW02153.1"/>
    <property type="molecule type" value="Genomic_DNA"/>
</dbReference>